<protein>
    <submittedName>
        <fullName evidence="1">HmuY protein</fullName>
    </submittedName>
</protein>
<keyword evidence="2" id="KW-1185">Reference proteome</keyword>
<dbReference type="RefSeq" id="WP_087941149.1">
    <property type="nucleotide sequence ID" value="NZ_FNAC01000052.1"/>
</dbReference>
<dbReference type="InterPro" id="IPR025921">
    <property type="entry name" value="HmuY"/>
</dbReference>
<sequence>MKTIQKIIFPVALLGLLSACQNTDDPNPRVELEATMVEDLAAPNDVIDRSTGEILEENPFQYFSLEQNAVVNENQDWDLAFKGTTIRVNSDRNVNAAVVTGIFEEISTVPTDAIFSTDTASTFAIPTGSGNGWYNYNPATFTVTPIPGRVILVQTAAGNYSKIEILSYYKGNPPTDQIDPMTNPSAHYTFRYVLQPDGSASF</sequence>
<accession>A0A1G6X8X1</accession>
<reference evidence="2" key="1">
    <citation type="submission" date="2016-10" db="EMBL/GenBank/DDBJ databases">
        <authorList>
            <person name="Varghese N."/>
            <person name="Submissions S."/>
        </authorList>
    </citation>
    <scope>NUCLEOTIDE SEQUENCE [LARGE SCALE GENOMIC DNA]</scope>
    <source>
        <strain evidence="2">DSM 23095</strain>
    </source>
</reference>
<evidence type="ECO:0000313" key="1">
    <source>
        <dbReference type="EMBL" id="SDD73757.1"/>
    </source>
</evidence>
<proteinExistence type="predicted"/>
<organism evidence="1 2">
    <name type="scientific">Algoriphagus faecimaris</name>
    <dbReference type="NCBI Taxonomy" id="686796"/>
    <lineage>
        <taxon>Bacteria</taxon>
        <taxon>Pseudomonadati</taxon>
        <taxon>Bacteroidota</taxon>
        <taxon>Cytophagia</taxon>
        <taxon>Cytophagales</taxon>
        <taxon>Cyclobacteriaceae</taxon>
        <taxon>Algoriphagus</taxon>
    </lineage>
</organism>
<dbReference type="EMBL" id="FNAC01000052">
    <property type="protein sequence ID" value="SDD73757.1"/>
    <property type="molecule type" value="Genomic_DNA"/>
</dbReference>
<dbReference type="STRING" id="686796.SAMN04488104_10524"/>
<dbReference type="AlphaFoldDB" id="A0A1G6X8X1"/>
<dbReference type="OrthoDB" id="5510929at2"/>
<dbReference type="Pfam" id="PF14064">
    <property type="entry name" value="HmuY"/>
    <property type="match status" value="1"/>
</dbReference>
<dbReference type="PROSITE" id="PS51257">
    <property type="entry name" value="PROKAR_LIPOPROTEIN"/>
    <property type="match status" value="1"/>
</dbReference>
<gene>
    <name evidence="1" type="ORF">SAMN04488104_10524</name>
</gene>
<dbReference type="Proteomes" id="UP000199060">
    <property type="component" value="Unassembled WGS sequence"/>
</dbReference>
<evidence type="ECO:0000313" key="2">
    <source>
        <dbReference type="Proteomes" id="UP000199060"/>
    </source>
</evidence>
<name>A0A1G6X8X1_9BACT</name>
<dbReference type="CDD" id="cd12105">
    <property type="entry name" value="HmuY"/>
    <property type="match status" value="1"/>
</dbReference>